<protein>
    <recommendedName>
        <fullName evidence="10">Ammonium transporter AmtB-like domain-containing protein</fullName>
    </recommendedName>
</protein>
<feature type="compositionally biased region" description="Basic and acidic residues" evidence="8">
    <location>
        <begin position="420"/>
        <end position="432"/>
    </location>
</feature>
<feature type="transmembrane region" description="Helical" evidence="9">
    <location>
        <begin position="645"/>
        <end position="665"/>
    </location>
</feature>
<feature type="transmembrane region" description="Helical" evidence="9">
    <location>
        <begin position="616"/>
        <end position="638"/>
    </location>
</feature>
<dbReference type="InterPro" id="IPR024041">
    <property type="entry name" value="NH4_transpt_AmtB-like_dom"/>
</dbReference>
<feature type="transmembrane region" description="Helical" evidence="9">
    <location>
        <begin position="22"/>
        <end position="42"/>
    </location>
</feature>
<evidence type="ECO:0000256" key="3">
    <source>
        <dbReference type="ARBA" id="ARBA00022448"/>
    </source>
</evidence>
<feature type="transmembrane region" description="Helical" evidence="9">
    <location>
        <begin position="136"/>
        <end position="155"/>
    </location>
</feature>
<dbReference type="GO" id="GO:0097272">
    <property type="term" value="P:ammonium homeostasis"/>
    <property type="evidence" value="ECO:0007669"/>
    <property type="project" value="TreeGrafter"/>
</dbReference>
<feature type="region of interest" description="Disordered" evidence="8">
    <location>
        <begin position="420"/>
        <end position="469"/>
    </location>
</feature>
<keyword evidence="3" id="KW-0813">Transport</keyword>
<evidence type="ECO:0000256" key="6">
    <source>
        <dbReference type="ARBA" id="ARBA00023136"/>
    </source>
</evidence>
<dbReference type="FunFam" id="1.10.3430.10:FF:000008">
    <property type="entry name" value="Ammonium transporter"/>
    <property type="match status" value="2"/>
</dbReference>
<evidence type="ECO:0000313" key="11">
    <source>
        <dbReference type="EMBL" id="RMX53660.1"/>
    </source>
</evidence>
<feature type="transmembrane region" description="Helical" evidence="9">
    <location>
        <begin position="301"/>
        <end position="319"/>
    </location>
</feature>
<dbReference type="NCBIfam" id="TIGR00836">
    <property type="entry name" value="amt"/>
    <property type="match status" value="2"/>
</dbReference>
<evidence type="ECO:0000256" key="4">
    <source>
        <dbReference type="ARBA" id="ARBA00022692"/>
    </source>
</evidence>
<keyword evidence="12" id="KW-1185">Reference proteome</keyword>
<evidence type="ECO:0000256" key="5">
    <source>
        <dbReference type="ARBA" id="ARBA00022989"/>
    </source>
</evidence>
<feature type="transmembrane region" description="Helical" evidence="9">
    <location>
        <begin position="876"/>
        <end position="904"/>
    </location>
</feature>
<comment type="subcellular location">
    <subcellularLocation>
        <location evidence="1">Membrane</location>
        <topology evidence="1">Multi-pass membrane protein</topology>
    </subcellularLocation>
</comment>
<feature type="domain" description="Ammonium transporter AmtB-like" evidence="10">
    <location>
        <begin position="24"/>
        <end position="419"/>
    </location>
</feature>
<organism evidence="11 12">
    <name type="scientific">Pocillopora damicornis</name>
    <name type="common">Cauliflower coral</name>
    <name type="synonym">Millepora damicornis</name>
    <dbReference type="NCBI Taxonomy" id="46731"/>
    <lineage>
        <taxon>Eukaryota</taxon>
        <taxon>Metazoa</taxon>
        <taxon>Cnidaria</taxon>
        <taxon>Anthozoa</taxon>
        <taxon>Hexacorallia</taxon>
        <taxon>Scleractinia</taxon>
        <taxon>Astrocoeniina</taxon>
        <taxon>Pocilloporidae</taxon>
        <taxon>Pocillopora</taxon>
    </lineage>
</organism>
<feature type="transmembrane region" description="Helical" evidence="9">
    <location>
        <begin position="782"/>
        <end position="802"/>
    </location>
</feature>
<feature type="transmembrane region" description="Helical" evidence="9">
    <location>
        <begin position="368"/>
        <end position="396"/>
    </location>
</feature>
<feature type="transmembrane region" description="Helical" evidence="9">
    <location>
        <begin position="717"/>
        <end position="734"/>
    </location>
</feature>
<dbReference type="OrthoDB" id="5962220at2759"/>
<feature type="domain" description="Ammonium transporter AmtB-like" evidence="10">
    <location>
        <begin position="534"/>
        <end position="927"/>
    </location>
</feature>
<dbReference type="InterPro" id="IPR001905">
    <property type="entry name" value="Ammonium_transpt"/>
</dbReference>
<name>A0A3M6UJ14_POCDA</name>
<comment type="caution">
    <text evidence="11">The sequence shown here is derived from an EMBL/GenBank/DDBJ whole genome shotgun (WGS) entry which is preliminary data.</text>
</comment>
<feature type="transmembrane region" description="Helical" evidence="9">
    <location>
        <begin position="580"/>
        <end position="604"/>
    </location>
</feature>
<dbReference type="Proteomes" id="UP000275408">
    <property type="component" value="Unassembled WGS sequence"/>
</dbReference>
<feature type="transmembrane region" description="Helical" evidence="9">
    <location>
        <begin position="106"/>
        <end position="124"/>
    </location>
</feature>
<evidence type="ECO:0000256" key="2">
    <source>
        <dbReference type="ARBA" id="ARBA00005887"/>
    </source>
</evidence>
<dbReference type="AlphaFoldDB" id="A0A3M6UJ14"/>
<feature type="transmembrane region" description="Helical" evidence="9">
    <location>
        <begin position="212"/>
        <end position="235"/>
    </location>
</feature>
<keyword evidence="4 9" id="KW-0812">Transmembrane</keyword>
<keyword evidence="7" id="KW-0924">Ammonia transport</keyword>
<dbReference type="Gene3D" id="1.10.3430.10">
    <property type="entry name" value="Ammonium transporter AmtB like domains"/>
    <property type="match status" value="2"/>
</dbReference>
<dbReference type="SUPFAM" id="SSF111352">
    <property type="entry name" value="Ammonium transporter"/>
    <property type="match status" value="2"/>
</dbReference>
<feature type="transmembrane region" description="Helical" evidence="9">
    <location>
        <begin position="685"/>
        <end position="705"/>
    </location>
</feature>
<dbReference type="GO" id="GO:0005886">
    <property type="term" value="C:plasma membrane"/>
    <property type="evidence" value="ECO:0007669"/>
    <property type="project" value="TreeGrafter"/>
</dbReference>
<feature type="transmembrane region" description="Helical" evidence="9">
    <location>
        <begin position="167"/>
        <end position="191"/>
    </location>
</feature>
<gene>
    <name evidence="11" type="ORF">pdam_00000441</name>
</gene>
<proteinExistence type="inferred from homology"/>
<dbReference type="GO" id="GO:0008519">
    <property type="term" value="F:ammonium channel activity"/>
    <property type="evidence" value="ECO:0007669"/>
    <property type="project" value="InterPro"/>
</dbReference>
<dbReference type="PANTHER" id="PTHR11730:SF58">
    <property type="entry name" value="AMMONIUM TRANSPORTER"/>
    <property type="match status" value="1"/>
</dbReference>
<reference evidence="11 12" key="1">
    <citation type="journal article" date="2018" name="Sci. Rep.">
        <title>Comparative analysis of the Pocillopora damicornis genome highlights role of immune system in coral evolution.</title>
        <authorList>
            <person name="Cunning R."/>
            <person name="Bay R.A."/>
            <person name="Gillette P."/>
            <person name="Baker A.C."/>
            <person name="Traylor-Knowles N."/>
        </authorList>
    </citation>
    <scope>NUCLEOTIDE SEQUENCE [LARGE SCALE GENOMIC DNA]</scope>
    <source>
        <strain evidence="11">RSMAS</strain>
        <tissue evidence="11">Whole animal</tissue>
    </source>
</reference>
<evidence type="ECO:0000313" key="12">
    <source>
        <dbReference type="Proteomes" id="UP000275408"/>
    </source>
</evidence>
<evidence type="ECO:0000256" key="8">
    <source>
        <dbReference type="SAM" id="MobiDB-lite"/>
    </source>
</evidence>
<dbReference type="Pfam" id="PF00909">
    <property type="entry name" value="Ammonium_transp"/>
    <property type="match status" value="2"/>
</dbReference>
<accession>A0A3M6UJ14</accession>
<dbReference type="InterPro" id="IPR029020">
    <property type="entry name" value="Ammonium/urea_transptr"/>
</dbReference>
<feature type="transmembrane region" description="Helical" evidence="9">
    <location>
        <begin position="277"/>
        <end position="295"/>
    </location>
</feature>
<dbReference type="EMBL" id="RCHS01001413">
    <property type="protein sequence ID" value="RMX53660.1"/>
    <property type="molecule type" value="Genomic_DNA"/>
</dbReference>
<feature type="transmembrane region" description="Helical" evidence="9">
    <location>
        <begin position="838"/>
        <end position="856"/>
    </location>
</feature>
<evidence type="ECO:0000256" key="7">
    <source>
        <dbReference type="ARBA" id="ARBA00023177"/>
    </source>
</evidence>
<keyword evidence="6 9" id="KW-0472">Membrane</keyword>
<comment type="similarity">
    <text evidence="2">Belongs to the ammonia transporter channel (TC 1.A.11.2) family.</text>
</comment>
<evidence type="ECO:0000256" key="1">
    <source>
        <dbReference type="ARBA" id="ARBA00004141"/>
    </source>
</evidence>
<keyword evidence="5 9" id="KW-1133">Transmembrane helix</keyword>
<evidence type="ECO:0000259" key="10">
    <source>
        <dbReference type="Pfam" id="PF00909"/>
    </source>
</evidence>
<dbReference type="PANTHER" id="PTHR11730">
    <property type="entry name" value="AMMONIUM TRANSPORTER"/>
    <property type="match status" value="1"/>
</dbReference>
<feature type="transmembrane region" description="Helical" evidence="9">
    <location>
        <begin position="241"/>
        <end position="265"/>
    </location>
</feature>
<feature type="transmembrane region" description="Helical" evidence="9">
    <location>
        <begin position="326"/>
        <end position="348"/>
    </location>
</feature>
<feature type="transmembrane region" description="Helical" evidence="9">
    <location>
        <begin position="63"/>
        <end position="81"/>
    </location>
</feature>
<feature type="transmembrane region" description="Helical" evidence="9">
    <location>
        <begin position="754"/>
        <end position="775"/>
    </location>
</feature>
<dbReference type="STRING" id="46731.A0A3M6UJ14"/>
<evidence type="ECO:0000256" key="9">
    <source>
        <dbReference type="SAM" id="Phobius"/>
    </source>
</evidence>
<sequence>MATSTDFPLEGLTGRPIDYEDATWILTSAFIVFTMQSGFGLIESGMVTIKNETNIMVKNAIDIIFSGLSFWLFGFGLSFGVDEGTNAFTGVGYFLTEVPIDKGEVYAMYFFQMALASTATTIVSGSMAERTNLKAYMLYSFVSTLSTCFPTHWIWGKKGLLKELGVIDIAGCSGVHLVGGAAGLAAAVMLGPRLGRFDDNKKRLQPCSMTNVLLGTFMLWWGWLGFNCGSTFGITGEKWKLAARAAVVTLNGSIGGGIVAIAYSYLQDAETLDVPTFVTGIRGGLVSVTGICALARPWEGILIGLFGGMFACLLSDAMIKLKIDDPVNCVATHAGAAVWGMIAVALFAEQEENEGFSEEKGLFKGGSWRLLGVQLLACLVTAAWAVVTTVIQLFLIEKTIGIRLTREEELQGCDFVEHGIGEETGDEKKGEEAPQLESSSAPNRLVSAQRRNVTGKDNEGSRNSNELPSMCSMESDIEELLRQESCYPMIKQKGTLDKCVQVICEHGVLIELTNINGSESVTSPAELNSDDATWILTSAFIIFTMQSGFGLVESGLVSQKNEVNIMVKNAVDVIYGGLSYWLYGFAFSFGIAEGTNAFCGMGYFAMDVEAEQGDVFALYFFQMSFATTATTIVSGAMAERTHLHAYTIYSFTNTISYVFPAHWLWGEKGFLKELGAIDIAGCSGVHLVGGVAGLVASIMLGPRLGRYDNSVKQGKPGSLTNVLLGTFMLWWGWLGFNCGSTFGMRKWLLASRSAIVTLNGSIGGGILGIAYSYYYRKGKLDVAVFITGILGGLVGITAICAVCRPWEAFLIGFIGGLVACGSCDIIDRLKVDDPVGCIGTHAVAGIWGMIAVALFVEEDELEGLSDARGLFKGGSVKLLGVQLLACVVIAAWSAMTTWLQLFLINKILPIRLTREQEIIGTDKLEHGIDCNDSEDDIFGLENDTLEGEEDGVDSFGEYTKNEALANRHGANMDQILTIRNLPGYANYGLESSSGSHLSKRKMTAEVGVQVDLQDA</sequence>
<feature type="transmembrane region" description="Helical" evidence="9">
    <location>
        <begin position="808"/>
        <end position="826"/>
    </location>
</feature>